<dbReference type="EMBL" id="KL662167">
    <property type="protein sequence ID" value="KFM28303.1"/>
    <property type="molecule type" value="Genomic_DNA"/>
</dbReference>
<evidence type="ECO:0000313" key="5">
    <source>
        <dbReference type="Proteomes" id="UP000028924"/>
    </source>
</evidence>
<reference evidence="3 5" key="1">
    <citation type="journal article" date="2014" name="BMC Genomics">
        <title>Oil accumulation mechanisms of the oleaginous microalga Chlorella protothecoides revealed through its genome, transcriptomes, and proteomes.</title>
        <authorList>
            <person name="Gao C."/>
            <person name="Wang Y."/>
            <person name="Shen Y."/>
            <person name="Yan D."/>
            <person name="He X."/>
            <person name="Dai J."/>
            <person name="Wu Q."/>
        </authorList>
    </citation>
    <scope>NUCLEOTIDE SEQUENCE [LARGE SCALE GENOMIC DNA]</scope>
    <source>
        <strain evidence="3 5">0710</strain>
    </source>
</reference>
<dbReference type="RefSeq" id="XP_011401317.1">
    <property type="nucleotide sequence ID" value="XM_011403015.1"/>
</dbReference>
<feature type="domain" description="N-acetyltransferase" evidence="1">
    <location>
        <begin position="54"/>
        <end position="199"/>
    </location>
</feature>
<sequence length="203" mass="22321">MSQATFIAFDAREDKSGTEQALKTLAKALSQDPVTTWLAGKSDAEAFMGSLLEMLLTCHPSTRFYVTPDFTAAAMTSDSQQPEFEADADAMAATMVHVPPERAGDMETLFPSLDVQKDVYVKDHGHVVHIHMIGVRVQGQGMGAQLIQHIKDRAAKAGRGVYLEASSAASTRFYSRHGFQHVREHRLHEAAPILNLMAYHPEV</sequence>
<dbReference type="Proteomes" id="UP000279271">
    <property type="component" value="Unassembled WGS sequence"/>
</dbReference>
<evidence type="ECO:0000313" key="4">
    <source>
        <dbReference type="EMBL" id="RMZ53613.1"/>
    </source>
</evidence>
<dbReference type="PANTHER" id="PTHR42791">
    <property type="entry name" value="GNAT FAMILY ACETYLTRANSFERASE"/>
    <property type="match status" value="1"/>
</dbReference>
<dbReference type="InterPro" id="IPR052523">
    <property type="entry name" value="Trichothecene_AcTrans"/>
</dbReference>
<dbReference type="InterPro" id="IPR000182">
    <property type="entry name" value="GNAT_dom"/>
</dbReference>
<gene>
    <name evidence="4" type="ORF">APUTEX25_003147</name>
    <name evidence="3" type="ORF">F751_3813</name>
    <name evidence="2" type="ORF">g.1834</name>
</gene>
<reference evidence="2" key="2">
    <citation type="submission" date="2015-08" db="EMBL/GenBank/DDBJ databases">
        <authorList>
            <person name="Babu N.S."/>
            <person name="Beckwith C.J."/>
            <person name="Beseler K.G."/>
            <person name="Brison A."/>
            <person name="Carone J.V."/>
            <person name="Caskin T.P."/>
            <person name="Diamond M."/>
            <person name="Durham M.E."/>
            <person name="Foxe J.M."/>
            <person name="Go M."/>
            <person name="Henderson B.A."/>
            <person name="Jones I.B."/>
            <person name="McGettigan J.A."/>
            <person name="Micheletti S.J."/>
            <person name="Nasrallah M.E."/>
            <person name="Ortiz D."/>
            <person name="Piller C.R."/>
            <person name="Privatt S.R."/>
            <person name="Schneider S.L."/>
            <person name="Sharp S."/>
            <person name="Smith T.C."/>
            <person name="Stanton J.D."/>
            <person name="Ullery H.E."/>
            <person name="Wilson R.J."/>
            <person name="Serrano M.G."/>
            <person name="Buck G."/>
            <person name="Lee V."/>
            <person name="Wang Y."/>
            <person name="Carvalho R."/>
            <person name="Voegtly L."/>
            <person name="Shi R."/>
            <person name="Duckworth R."/>
            <person name="Johnson A."/>
            <person name="Loviza R."/>
            <person name="Walstead R."/>
            <person name="Shah Z."/>
            <person name="Kiflezghi M."/>
            <person name="Wade K."/>
            <person name="Ball S.L."/>
            <person name="Bradley K.W."/>
            <person name="Asai D.J."/>
            <person name="Bowman C.A."/>
            <person name="Russell D.A."/>
            <person name="Pope W.H."/>
            <person name="Jacobs-Sera D."/>
            <person name="Hendrix R.W."/>
            <person name="Hatfull G.F."/>
        </authorList>
    </citation>
    <scope>NUCLEOTIDE SEQUENCE</scope>
</reference>
<evidence type="ECO:0000259" key="1">
    <source>
        <dbReference type="PROSITE" id="PS51186"/>
    </source>
</evidence>
<dbReference type="KEGG" id="apro:F751_3813"/>
<dbReference type="STRING" id="3075.A0A087SRE9"/>
<evidence type="ECO:0000313" key="3">
    <source>
        <dbReference type="EMBL" id="KFM28303.1"/>
    </source>
</evidence>
<dbReference type="EMBL" id="GDKF01001525">
    <property type="protein sequence ID" value="JAT77097.1"/>
    <property type="molecule type" value="Transcribed_RNA"/>
</dbReference>
<dbReference type="Proteomes" id="UP000028924">
    <property type="component" value="Unassembled WGS sequence"/>
</dbReference>
<evidence type="ECO:0000313" key="6">
    <source>
        <dbReference type="Proteomes" id="UP000279271"/>
    </source>
</evidence>
<dbReference type="GO" id="GO:0016747">
    <property type="term" value="F:acyltransferase activity, transferring groups other than amino-acyl groups"/>
    <property type="evidence" value="ECO:0007669"/>
    <property type="project" value="InterPro"/>
</dbReference>
<dbReference type="SUPFAM" id="SSF55729">
    <property type="entry name" value="Acyl-CoA N-acyltransferases (Nat)"/>
    <property type="match status" value="1"/>
</dbReference>
<dbReference type="PANTHER" id="PTHR42791:SF1">
    <property type="entry name" value="N-ACETYLTRANSFERASE DOMAIN-CONTAINING PROTEIN"/>
    <property type="match status" value="1"/>
</dbReference>
<reference evidence="4" key="5">
    <citation type="submission" date="2018-11" db="EMBL/GenBank/DDBJ databases">
        <title>Characterization of plant carbon substrate utilization by Auxenochlorella protothecoides.</title>
        <authorList>
            <person name="Vogler B.W."/>
            <person name="Starkenburg S.R."/>
            <person name="Sudasinghe N."/>
            <person name="Schambach J.Y."/>
            <person name="Rollin J.A."/>
            <person name="Pattathil S."/>
            <person name="Barry A.N."/>
        </authorList>
    </citation>
    <scope>NUCLEOTIDE SEQUENCE [LARGE SCALE GENOMIC DNA]</scope>
    <source>
        <strain evidence="4">UTEX 25</strain>
    </source>
</reference>
<dbReference type="EMBL" id="QOKY01000196">
    <property type="protein sequence ID" value="RMZ53613.1"/>
    <property type="molecule type" value="Genomic_DNA"/>
</dbReference>
<dbReference type="InterPro" id="IPR016181">
    <property type="entry name" value="Acyl_CoA_acyltransferase"/>
</dbReference>
<accession>A0A087SRE9</accession>
<proteinExistence type="predicted"/>
<organism evidence="3 5">
    <name type="scientific">Auxenochlorella protothecoides</name>
    <name type="common">Green microalga</name>
    <name type="synonym">Chlorella protothecoides</name>
    <dbReference type="NCBI Taxonomy" id="3075"/>
    <lineage>
        <taxon>Eukaryota</taxon>
        <taxon>Viridiplantae</taxon>
        <taxon>Chlorophyta</taxon>
        <taxon>core chlorophytes</taxon>
        <taxon>Trebouxiophyceae</taxon>
        <taxon>Chlorellales</taxon>
        <taxon>Chlorellaceae</taxon>
        <taxon>Auxenochlorella</taxon>
    </lineage>
</organism>
<reference evidence="4" key="4">
    <citation type="submission" date="2018-10" db="EMBL/GenBank/DDBJ databases">
        <authorList>
            <person name="Hovde B."/>
            <person name="Zhang X."/>
        </authorList>
    </citation>
    <scope>NUCLEOTIDE SEQUENCE [LARGE SCALE GENOMIC DNA]</scope>
    <source>
        <strain evidence="4">UTEX 25</strain>
    </source>
</reference>
<protein>
    <recommendedName>
        <fullName evidence="1">N-acetyltransferase domain-containing protein</fullName>
    </recommendedName>
</protein>
<dbReference type="CDD" id="cd04301">
    <property type="entry name" value="NAT_SF"/>
    <property type="match status" value="1"/>
</dbReference>
<dbReference type="AlphaFoldDB" id="A0A087SRE9"/>
<evidence type="ECO:0000313" key="2">
    <source>
        <dbReference type="EMBL" id="JAT77097.1"/>
    </source>
</evidence>
<dbReference type="PROSITE" id="PS51186">
    <property type="entry name" value="GNAT"/>
    <property type="match status" value="1"/>
</dbReference>
<reference evidence="6" key="3">
    <citation type="journal article" date="2018" name="Algal Res.">
        <title>Characterization of plant carbon substrate utilization by Auxenochlorella protothecoides.</title>
        <authorList>
            <person name="Vogler B.W."/>
            <person name="Starkenburg S.R."/>
            <person name="Sudasinghe N."/>
            <person name="Schambach J.Y."/>
            <person name="Rollin J.A."/>
            <person name="Pattathil S."/>
            <person name="Barry A.N."/>
        </authorList>
    </citation>
    <scope>NUCLEOTIDE SEQUENCE [LARGE SCALE GENOMIC DNA]</scope>
    <source>
        <strain evidence="6">UTEX 25</strain>
    </source>
</reference>
<keyword evidence="5" id="KW-1185">Reference proteome</keyword>
<name>A0A087SRE9_AUXPR</name>
<dbReference type="Gene3D" id="3.40.630.30">
    <property type="match status" value="1"/>
</dbReference>
<dbReference type="Pfam" id="PF13673">
    <property type="entry name" value="Acetyltransf_10"/>
    <property type="match status" value="1"/>
</dbReference>
<dbReference type="GeneID" id="23615204"/>